<keyword evidence="2" id="KW-0223">Dioxygenase</keyword>
<dbReference type="GO" id="GO:0051213">
    <property type="term" value="F:dioxygenase activity"/>
    <property type="evidence" value="ECO:0007669"/>
    <property type="project" value="UniProtKB-KW"/>
</dbReference>
<protein>
    <submittedName>
        <fullName evidence="5">Aspartyl/Asparaginyl beta-hydroxylase</fullName>
    </submittedName>
</protein>
<evidence type="ECO:0000313" key="5">
    <source>
        <dbReference type="EMBL" id="ADN17413.1"/>
    </source>
</evidence>
<dbReference type="STRING" id="497965.Cyan7822_5540"/>
<keyword evidence="3" id="KW-0560">Oxidoreductase</keyword>
<organism evidence="5 6">
    <name type="scientific">Gloeothece verrucosa (strain PCC 7822)</name>
    <name type="common">Cyanothece sp. (strain PCC 7822)</name>
    <dbReference type="NCBI Taxonomy" id="497965"/>
    <lineage>
        <taxon>Bacteria</taxon>
        <taxon>Bacillati</taxon>
        <taxon>Cyanobacteriota</taxon>
        <taxon>Cyanophyceae</taxon>
        <taxon>Oscillatoriophycideae</taxon>
        <taxon>Chroococcales</taxon>
        <taxon>Aphanothecaceae</taxon>
        <taxon>Gloeothece</taxon>
        <taxon>Gloeothece verrucosa</taxon>
    </lineage>
</organism>
<dbReference type="InterPro" id="IPR027443">
    <property type="entry name" value="IPNS-like_sf"/>
</dbReference>
<evidence type="ECO:0000259" key="4">
    <source>
        <dbReference type="Pfam" id="PF05118"/>
    </source>
</evidence>
<dbReference type="AlphaFoldDB" id="E0UAA8"/>
<dbReference type="InterPro" id="IPR051821">
    <property type="entry name" value="Asp/Asn_beta-hydroxylase"/>
</dbReference>
<evidence type="ECO:0000313" key="6">
    <source>
        <dbReference type="Proteomes" id="UP000008206"/>
    </source>
</evidence>
<sequence length="247" mass="29236">MSGMTLTSKLIKRLENWILADNWLENQVAKHSLIGDSIFFDTEQFPWSKELEKNWQVIRSELEQVLPFVNELPNFQEISERQYKIANDDRWKTYFFYAFGYKSQKNCERCPQTAKLIEKIPGLKVAFFSILAPGKHIPEHRGKHKGLIRYHLGLMAPEPKAACRIRVADQIAYWEEGKSLIFDDTFLHEVWNDTEGYRAILFLDIARPLRFPWSLINWLVNRFITASSIVKQAKINHELWEKKFYPQ</sequence>
<dbReference type="Proteomes" id="UP000008206">
    <property type="component" value="Chromosome"/>
</dbReference>
<dbReference type="Pfam" id="PF05118">
    <property type="entry name" value="Asp_Arg_Hydrox"/>
    <property type="match status" value="1"/>
</dbReference>
<comment type="similarity">
    <text evidence="1">Belongs to the aspartyl/asparaginyl beta-hydroxylase family.</text>
</comment>
<evidence type="ECO:0000256" key="2">
    <source>
        <dbReference type="ARBA" id="ARBA00022964"/>
    </source>
</evidence>
<dbReference type="KEGG" id="cyj:Cyan7822_5540"/>
<evidence type="ECO:0000256" key="1">
    <source>
        <dbReference type="ARBA" id="ARBA00007730"/>
    </source>
</evidence>
<feature type="domain" description="Aspartyl/asparaginy/proline hydroxylase" evidence="4">
    <location>
        <begin position="52"/>
        <end position="208"/>
    </location>
</feature>
<gene>
    <name evidence="5" type="ordered locus">Cyan7822_5540</name>
</gene>
<dbReference type="eggNOG" id="COG3555">
    <property type="taxonomic scope" value="Bacteria"/>
</dbReference>
<keyword evidence="6" id="KW-1185">Reference proteome</keyword>
<dbReference type="InterPro" id="IPR007803">
    <property type="entry name" value="Asp/Arg/Pro-Hydrxlase"/>
</dbReference>
<dbReference type="HOGENOM" id="CLU_071783_0_0_3"/>
<evidence type="ECO:0000256" key="3">
    <source>
        <dbReference type="ARBA" id="ARBA00023002"/>
    </source>
</evidence>
<dbReference type="PANTHER" id="PTHR46332">
    <property type="entry name" value="ASPARTATE BETA-HYDROXYLASE DOMAIN-CONTAINING PROTEIN 2"/>
    <property type="match status" value="1"/>
</dbReference>
<proteinExistence type="inferred from homology"/>
<dbReference type="Gene3D" id="2.60.120.330">
    <property type="entry name" value="B-lactam Antibiotic, Isopenicillin N Synthase, Chain"/>
    <property type="match status" value="1"/>
</dbReference>
<dbReference type="OrthoDB" id="21665at2"/>
<reference evidence="6" key="1">
    <citation type="journal article" date="2011" name="MBio">
        <title>Novel metabolic attributes of the genus Cyanothece, comprising a group of unicellular nitrogen-fixing Cyanobacteria.</title>
        <authorList>
            <person name="Bandyopadhyay A."/>
            <person name="Elvitigala T."/>
            <person name="Welsh E."/>
            <person name="Stockel J."/>
            <person name="Liberton M."/>
            <person name="Min H."/>
            <person name="Sherman L.A."/>
            <person name="Pakrasi H.B."/>
        </authorList>
    </citation>
    <scope>NUCLEOTIDE SEQUENCE [LARGE SCALE GENOMIC DNA]</scope>
    <source>
        <strain evidence="6">PCC 7822</strain>
    </source>
</reference>
<name>E0UAA8_GLOV7</name>
<dbReference type="SUPFAM" id="SSF51197">
    <property type="entry name" value="Clavaminate synthase-like"/>
    <property type="match status" value="1"/>
</dbReference>
<dbReference type="EMBL" id="CP002198">
    <property type="protein sequence ID" value="ADN17413.1"/>
    <property type="molecule type" value="Genomic_DNA"/>
</dbReference>
<accession>E0UAA8</accession>
<dbReference type="PANTHER" id="PTHR46332:SF5">
    <property type="entry name" value="ASPARTATE BETA-HYDROXYLASE DOMAIN CONTAINING 2"/>
    <property type="match status" value="1"/>
</dbReference>
<dbReference type="GO" id="GO:0016020">
    <property type="term" value="C:membrane"/>
    <property type="evidence" value="ECO:0007669"/>
    <property type="project" value="TreeGrafter"/>
</dbReference>